<evidence type="ECO:0000259" key="8">
    <source>
        <dbReference type="PROSITE" id="PS50011"/>
    </source>
</evidence>
<keyword evidence="2" id="KW-0498">Mitosis</keyword>
<dbReference type="PROSITE" id="PS50011">
    <property type="entry name" value="PROTEIN_KINASE_DOM"/>
    <property type="match status" value="1"/>
</dbReference>
<dbReference type="GO" id="GO:0003677">
    <property type="term" value="F:DNA binding"/>
    <property type="evidence" value="ECO:0007669"/>
    <property type="project" value="TreeGrafter"/>
</dbReference>
<keyword evidence="4" id="KW-0539">Nucleus</keyword>
<evidence type="ECO:0000256" key="1">
    <source>
        <dbReference type="ARBA" id="ARBA00022618"/>
    </source>
</evidence>
<dbReference type="InterPro" id="IPR008271">
    <property type="entry name" value="Ser/Thr_kinase_AS"/>
</dbReference>
<dbReference type="SMART" id="SM00220">
    <property type="entry name" value="S_TKc"/>
    <property type="match status" value="1"/>
</dbReference>
<dbReference type="SUPFAM" id="SSF75553">
    <property type="entry name" value="Smc hinge domain"/>
    <property type="match status" value="1"/>
</dbReference>
<dbReference type="InterPro" id="IPR036277">
    <property type="entry name" value="SMC_hinge_sf"/>
</dbReference>
<keyword evidence="5" id="KW-0131">Cell cycle</keyword>
<evidence type="ECO:0000256" key="6">
    <source>
        <dbReference type="SAM" id="Coils"/>
    </source>
</evidence>
<feature type="coiled-coil region" evidence="6">
    <location>
        <begin position="888"/>
        <end position="996"/>
    </location>
</feature>
<dbReference type="GO" id="GO:0005524">
    <property type="term" value="F:ATP binding"/>
    <property type="evidence" value="ECO:0007669"/>
    <property type="project" value="InterPro"/>
</dbReference>
<dbReference type="Gene3D" id="1.10.510.10">
    <property type="entry name" value="Transferase(Phosphotransferase) domain 1"/>
    <property type="match status" value="1"/>
</dbReference>
<dbReference type="Gene3D" id="1.20.1060.20">
    <property type="match status" value="1"/>
</dbReference>
<evidence type="ECO:0000256" key="3">
    <source>
        <dbReference type="ARBA" id="ARBA00023054"/>
    </source>
</evidence>
<dbReference type="GO" id="GO:0004672">
    <property type="term" value="F:protein kinase activity"/>
    <property type="evidence" value="ECO:0007669"/>
    <property type="project" value="InterPro"/>
</dbReference>
<protein>
    <recommendedName>
        <fullName evidence="8">Protein kinase domain-containing protein</fullName>
    </recommendedName>
</protein>
<dbReference type="Gene3D" id="3.30.70.1620">
    <property type="match status" value="1"/>
</dbReference>
<evidence type="ECO:0000313" key="9">
    <source>
        <dbReference type="EMBL" id="TFK46457.1"/>
    </source>
</evidence>
<evidence type="ECO:0000256" key="7">
    <source>
        <dbReference type="SAM" id="MobiDB-lite"/>
    </source>
</evidence>
<name>A0A5C3MNJ8_9AGAM</name>
<dbReference type="PANTHER" id="PTHR18937">
    <property type="entry name" value="STRUCTURAL MAINTENANCE OF CHROMOSOMES SMC FAMILY MEMBER"/>
    <property type="match status" value="1"/>
</dbReference>
<dbReference type="Pfam" id="PF00069">
    <property type="entry name" value="Pkinase"/>
    <property type="match status" value="1"/>
</dbReference>
<dbReference type="GO" id="GO:0007062">
    <property type="term" value="P:sister chromatid cohesion"/>
    <property type="evidence" value="ECO:0007669"/>
    <property type="project" value="TreeGrafter"/>
</dbReference>
<accession>A0A5C3MNJ8</accession>
<gene>
    <name evidence="9" type="ORF">OE88DRAFT_1648475</name>
</gene>
<feature type="domain" description="Protein kinase" evidence="8">
    <location>
        <begin position="189"/>
        <end position="503"/>
    </location>
</feature>
<evidence type="ECO:0000256" key="2">
    <source>
        <dbReference type="ARBA" id="ARBA00022776"/>
    </source>
</evidence>
<dbReference type="Proteomes" id="UP000305948">
    <property type="component" value="Unassembled WGS sequence"/>
</dbReference>
<dbReference type="AlphaFoldDB" id="A0A5C3MNJ8"/>
<feature type="compositionally biased region" description="Basic residues" evidence="7">
    <location>
        <begin position="197"/>
        <end position="206"/>
    </location>
</feature>
<dbReference type="STRING" id="5364.A0A5C3MNJ8"/>
<dbReference type="GO" id="GO:0008278">
    <property type="term" value="C:cohesin complex"/>
    <property type="evidence" value="ECO:0007669"/>
    <property type="project" value="TreeGrafter"/>
</dbReference>
<dbReference type="InterPro" id="IPR000719">
    <property type="entry name" value="Prot_kinase_dom"/>
</dbReference>
<dbReference type="PROSITE" id="PS00108">
    <property type="entry name" value="PROTEIN_KINASE_ST"/>
    <property type="match status" value="1"/>
</dbReference>
<dbReference type="GO" id="GO:0051301">
    <property type="term" value="P:cell division"/>
    <property type="evidence" value="ECO:0007669"/>
    <property type="project" value="UniProtKB-KW"/>
</dbReference>
<dbReference type="CDD" id="cd00180">
    <property type="entry name" value="PKc"/>
    <property type="match status" value="1"/>
</dbReference>
<dbReference type="EMBL" id="ML213529">
    <property type="protein sequence ID" value="TFK46457.1"/>
    <property type="molecule type" value="Genomic_DNA"/>
</dbReference>
<proteinExistence type="predicted"/>
<dbReference type="GO" id="GO:0005634">
    <property type="term" value="C:nucleus"/>
    <property type="evidence" value="ECO:0007669"/>
    <property type="project" value="TreeGrafter"/>
</dbReference>
<keyword evidence="10" id="KW-1185">Reference proteome</keyword>
<dbReference type="OrthoDB" id="2620113at2759"/>
<organism evidence="9 10">
    <name type="scientific">Heliocybe sulcata</name>
    <dbReference type="NCBI Taxonomy" id="5364"/>
    <lineage>
        <taxon>Eukaryota</taxon>
        <taxon>Fungi</taxon>
        <taxon>Dikarya</taxon>
        <taxon>Basidiomycota</taxon>
        <taxon>Agaricomycotina</taxon>
        <taxon>Agaricomycetes</taxon>
        <taxon>Gloeophyllales</taxon>
        <taxon>Gloeophyllaceae</taxon>
        <taxon>Heliocybe</taxon>
    </lineage>
</organism>
<dbReference type="SMART" id="SM00968">
    <property type="entry name" value="SMC_hinge"/>
    <property type="match status" value="1"/>
</dbReference>
<dbReference type="InterPro" id="IPR010935">
    <property type="entry name" value="SMC_hinge"/>
</dbReference>
<evidence type="ECO:0000256" key="4">
    <source>
        <dbReference type="ARBA" id="ARBA00023242"/>
    </source>
</evidence>
<keyword evidence="1" id="KW-0132">Cell division</keyword>
<sequence>MFFILFKLQTSEERGHITAHLSTSSWPFQLILRCDDEPSSPKLRKYQPSSDFRISEGDLPRLLVEVDSYKHAGNWPSDKIRMLLAGASVVRFANEFLHPFRTARNFVLPAIFVRFDGKTTRYTLFQRQNDRRVYYRATELSLSNATDRVKFTRQLYNLSAELKNSKESASMKDAFTELENAVDDHENKYSLESLYGKKTRGSKRQRTGNDGNDGDGDPSRTGTARDAAEYTDFKDHGYDVEPEVIVDEKGGTYERLIPLPSQIRIVYRRKDRSKELVAKKIRPKSKELEILELIRDSPSPSKHVILLLDSFSGRTGSWGILPYIPSSLARYLARAPSQLSGHVVQVCWGLIEGLAYLHALCIAHRDIKPDNLLIDRGFCLKIIDFDLALQVRDEDEEVTNYNGTEGWMAPEVEKELPHSPIKADRWSCGHLLLHLLDRLKVDDEILRAAAEKLNVDAPQLRPSLVEWRSWVASPLNAVPGGFPVVPLVRPRPTETGERCAEVTRAKGRTGACYKRSSSTSCWRGASPRELPPPDGSLGSRLTLREMALIRIEVCDFKSYRISTTGTSEYKLNNKLVPYSAYNAALQLQNFLVFQGDVEAVASQSSKELTRLIEQSSGSLELAGEYEKAKEAQDCATENATFDFTKRRGIFLGISDAVVVDEEKTAIDCIDYMRNQRAGQATFIPLDTIQVKPVNDKFRSFASKDARLAIDVIEYEPAAERAIHHACGNALVCDTMDVARYVCYDKGQEVKAVTLEGTIIHKSGSITGGRSTHGASKKWEEKDLQVARSGKSKPRGKSDDNLISEISRLENALTVAKDDLSACKLRLNGIKDELKHIAQELKKAVPELTRTQKQHDTLDEKIAELTTVVDGPEEGVFRSFCRKIGVTSIREYEERLLKLDEEGKQSRSRYEAQIIRLDHQAKFEEEQLRGTRDRLATLSATIQNEEANLVKLEQTKAATQEALSEAEASIASLQEELQESNKALEEKTKLVDQVKKTASKASKVLEHALKEIASHLTQYDD</sequence>
<dbReference type="Pfam" id="PF06470">
    <property type="entry name" value="SMC_hinge"/>
    <property type="match status" value="1"/>
</dbReference>
<dbReference type="InterPro" id="IPR011009">
    <property type="entry name" value="Kinase-like_dom_sf"/>
</dbReference>
<dbReference type="PANTHER" id="PTHR18937:SF12">
    <property type="entry name" value="STRUCTURAL MAINTENANCE OF CHROMOSOMES PROTEIN"/>
    <property type="match status" value="1"/>
</dbReference>
<dbReference type="InterPro" id="IPR027417">
    <property type="entry name" value="P-loop_NTPase"/>
</dbReference>
<evidence type="ECO:0000313" key="10">
    <source>
        <dbReference type="Proteomes" id="UP000305948"/>
    </source>
</evidence>
<dbReference type="SUPFAM" id="SSF56112">
    <property type="entry name" value="Protein kinase-like (PK-like)"/>
    <property type="match status" value="1"/>
</dbReference>
<dbReference type="Gene3D" id="3.40.50.300">
    <property type="entry name" value="P-loop containing nucleotide triphosphate hydrolases"/>
    <property type="match status" value="1"/>
</dbReference>
<evidence type="ECO:0000256" key="5">
    <source>
        <dbReference type="ARBA" id="ARBA00023306"/>
    </source>
</evidence>
<reference evidence="9 10" key="1">
    <citation type="journal article" date="2019" name="Nat. Ecol. Evol.">
        <title>Megaphylogeny resolves global patterns of mushroom evolution.</title>
        <authorList>
            <person name="Varga T."/>
            <person name="Krizsan K."/>
            <person name="Foldi C."/>
            <person name="Dima B."/>
            <person name="Sanchez-Garcia M."/>
            <person name="Sanchez-Ramirez S."/>
            <person name="Szollosi G.J."/>
            <person name="Szarkandi J.G."/>
            <person name="Papp V."/>
            <person name="Albert L."/>
            <person name="Andreopoulos W."/>
            <person name="Angelini C."/>
            <person name="Antonin V."/>
            <person name="Barry K.W."/>
            <person name="Bougher N.L."/>
            <person name="Buchanan P."/>
            <person name="Buyck B."/>
            <person name="Bense V."/>
            <person name="Catcheside P."/>
            <person name="Chovatia M."/>
            <person name="Cooper J."/>
            <person name="Damon W."/>
            <person name="Desjardin D."/>
            <person name="Finy P."/>
            <person name="Geml J."/>
            <person name="Haridas S."/>
            <person name="Hughes K."/>
            <person name="Justo A."/>
            <person name="Karasinski D."/>
            <person name="Kautmanova I."/>
            <person name="Kiss B."/>
            <person name="Kocsube S."/>
            <person name="Kotiranta H."/>
            <person name="LaButti K.M."/>
            <person name="Lechner B.E."/>
            <person name="Liimatainen K."/>
            <person name="Lipzen A."/>
            <person name="Lukacs Z."/>
            <person name="Mihaltcheva S."/>
            <person name="Morgado L.N."/>
            <person name="Niskanen T."/>
            <person name="Noordeloos M.E."/>
            <person name="Ohm R.A."/>
            <person name="Ortiz-Santana B."/>
            <person name="Ovrebo C."/>
            <person name="Racz N."/>
            <person name="Riley R."/>
            <person name="Savchenko A."/>
            <person name="Shiryaev A."/>
            <person name="Soop K."/>
            <person name="Spirin V."/>
            <person name="Szebenyi C."/>
            <person name="Tomsovsky M."/>
            <person name="Tulloss R.E."/>
            <person name="Uehling J."/>
            <person name="Grigoriev I.V."/>
            <person name="Vagvolgyi C."/>
            <person name="Papp T."/>
            <person name="Martin F.M."/>
            <person name="Miettinen O."/>
            <person name="Hibbett D.S."/>
            <person name="Nagy L.G."/>
        </authorList>
    </citation>
    <scope>NUCLEOTIDE SEQUENCE [LARGE SCALE GENOMIC DNA]</scope>
    <source>
        <strain evidence="9 10">OMC1185</strain>
    </source>
</reference>
<keyword evidence="3 6" id="KW-0175">Coiled coil</keyword>
<feature type="region of interest" description="Disordered" evidence="7">
    <location>
        <begin position="193"/>
        <end position="224"/>
    </location>
</feature>